<sequence>MSSATARGSAACEKGQQWQRALALLIEMREAKLEANVISHNVVLNACEKAEQWQQSLALLSAMRETKVEPGVISYGAGIGACEKGEQWQRAVLLFSEMGEATVESNSATALGSAHARRVSSGCGLCRCSARCGTRSWSPTSPLFSYSVGISACAKGEQWQRALALLSEMREEQLEPDSAATLESARARRASNGAGL</sequence>
<dbReference type="PANTHER" id="PTHR47936:SF1">
    <property type="entry name" value="PENTATRICOPEPTIDE REPEAT-CONTAINING PROTEIN GUN1, CHLOROPLASTIC"/>
    <property type="match status" value="1"/>
</dbReference>
<feature type="repeat" description="PPR" evidence="2">
    <location>
        <begin position="142"/>
        <end position="176"/>
    </location>
</feature>
<dbReference type="InterPro" id="IPR011990">
    <property type="entry name" value="TPR-like_helical_dom_sf"/>
</dbReference>
<evidence type="ECO:0000256" key="3">
    <source>
        <dbReference type="SAM" id="MobiDB-lite"/>
    </source>
</evidence>
<accession>A0ABN9T8P2</accession>
<dbReference type="Pfam" id="PF13812">
    <property type="entry name" value="PPR_3"/>
    <property type="match status" value="1"/>
</dbReference>
<dbReference type="EMBL" id="CAUYUJ010014459">
    <property type="protein sequence ID" value="CAK0841498.1"/>
    <property type="molecule type" value="Genomic_DNA"/>
</dbReference>
<gene>
    <name evidence="4" type="ORF">PCOR1329_LOCUS36679</name>
</gene>
<comment type="caution">
    <text evidence="4">The sequence shown here is derived from an EMBL/GenBank/DDBJ whole genome shotgun (WGS) entry which is preliminary data.</text>
</comment>
<evidence type="ECO:0000313" key="5">
    <source>
        <dbReference type="Proteomes" id="UP001189429"/>
    </source>
</evidence>
<evidence type="ECO:0008006" key="6">
    <source>
        <dbReference type="Google" id="ProtNLM"/>
    </source>
</evidence>
<dbReference type="PANTHER" id="PTHR47936">
    <property type="entry name" value="PPR_LONG DOMAIN-CONTAINING PROTEIN"/>
    <property type="match status" value="1"/>
</dbReference>
<proteinExistence type="predicted"/>
<protein>
    <recommendedName>
        <fullName evidence="6">Pentacotripeptide-repeat region of PRORP domain-containing protein</fullName>
    </recommendedName>
</protein>
<dbReference type="Pfam" id="PF01535">
    <property type="entry name" value="PPR"/>
    <property type="match status" value="1"/>
</dbReference>
<feature type="region of interest" description="Disordered" evidence="3">
    <location>
        <begin position="175"/>
        <end position="196"/>
    </location>
</feature>
<evidence type="ECO:0000313" key="4">
    <source>
        <dbReference type="EMBL" id="CAK0841498.1"/>
    </source>
</evidence>
<evidence type="ECO:0000256" key="1">
    <source>
        <dbReference type="ARBA" id="ARBA00022737"/>
    </source>
</evidence>
<keyword evidence="5" id="KW-1185">Reference proteome</keyword>
<dbReference type="Gene3D" id="1.25.40.10">
    <property type="entry name" value="Tetratricopeptide repeat domain"/>
    <property type="match status" value="2"/>
</dbReference>
<reference evidence="4" key="1">
    <citation type="submission" date="2023-10" db="EMBL/GenBank/DDBJ databases">
        <authorList>
            <person name="Chen Y."/>
            <person name="Shah S."/>
            <person name="Dougan E. K."/>
            <person name="Thang M."/>
            <person name="Chan C."/>
        </authorList>
    </citation>
    <scope>NUCLEOTIDE SEQUENCE [LARGE SCALE GENOMIC DNA]</scope>
</reference>
<dbReference type="Proteomes" id="UP001189429">
    <property type="component" value="Unassembled WGS sequence"/>
</dbReference>
<dbReference type="PROSITE" id="PS51375">
    <property type="entry name" value="PPR"/>
    <property type="match status" value="2"/>
</dbReference>
<feature type="repeat" description="PPR" evidence="2">
    <location>
        <begin position="36"/>
        <end position="70"/>
    </location>
</feature>
<dbReference type="InterPro" id="IPR002885">
    <property type="entry name" value="PPR_rpt"/>
</dbReference>
<organism evidence="4 5">
    <name type="scientific">Prorocentrum cordatum</name>
    <dbReference type="NCBI Taxonomy" id="2364126"/>
    <lineage>
        <taxon>Eukaryota</taxon>
        <taxon>Sar</taxon>
        <taxon>Alveolata</taxon>
        <taxon>Dinophyceae</taxon>
        <taxon>Prorocentrales</taxon>
        <taxon>Prorocentraceae</taxon>
        <taxon>Prorocentrum</taxon>
    </lineage>
</organism>
<evidence type="ECO:0000256" key="2">
    <source>
        <dbReference type="PROSITE-ProRule" id="PRU00708"/>
    </source>
</evidence>
<keyword evidence="1" id="KW-0677">Repeat</keyword>
<dbReference type="NCBIfam" id="TIGR00756">
    <property type="entry name" value="PPR"/>
    <property type="match status" value="1"/>
</dbReference>
<name>A0ABN9T8P2_9DINO</name>